<dbReference type="SUPFAM" id="SSF49503">
    <property type="entry name" value="Cupredoxins"/>
    <property type="match status" value="1"/>
</dbReference>
<dbReference type="InterPro" id="IPR052721">
    <property type="entry name" value="ET_Amicyanin"/>
</dbReference>
<dbReference type="AlphaFoldDB" id="A0A9P6RMV2"/>
<dbReference type="PANTHER" id="PTHR36507">
    <property type="entry name" value="BLL1555 PROTEIN"/>
    <property type="match status" value="1"/>
</dbReference>
<keyword evidence="6" id="KW-1185">Reference proteome</keyword>
<evidence type="ECO:0000256" key="3">
    <source>
        <dbReference type="SAM" id="SignalP"/>
    </source>
</evidence>
<name>A0A9P6RMV2_9FUNG</name>
<keyword evidence="3" id="KW-0732">Signal</keyword>
<dbReference type="GO" id="GO:0005507">
    <property type="term" value="F:copper ion binding"/>
    <property type="evidence" value="ECO:0007669"/>
    <property type="project" value="InterPro"/>
</dbReference>
<dbReference type="Proteomes" id="UP000738325">
    <property type="component" value="Unassembled WGS sequence"/>
</dbReference>
<evidence type="ECO:0000313" key="6">
    <source>
        <dbReference type="Proteomes" id="UP000738325"/>
    </source>
</evidence>
<keyword evidence="1" id="KW-0479">Metal-binding</keyword>
<dbReference type="EMBL" id="JAAAIP010000169">
    <property type="protein sequence ID" value="KAG0323928.1"/>
    <property type="molecule type" value="Genomic_DNA"/>
</dbReference>
<evidence type="ECO:0000313" key="5">
    <source>
        <dbReference type="EMBL" id="KAG0323928.1"/>
    </source>
</evidence>
<feature type="chain" id="PRO_5040337950" description="Blue (type 1) copper domain-containing protein" evidence="3">
    <location>
        <begin position="26"/>
        <end position="157"/>
    </location>
</feature>
<dbReference type="GO" id="GO:0009055">
    <property type="term" value="F:electron transfer activity"/>
    <property type="evidence" value="ECO:0007669"/>
    <property type="project" value="InterPro"/>
</dbReference>
<feature type="signal peptide" evidence="3">
    <location>
        <begin position="1"/>
        <end position="25"/>
    </location>
</feature>
<dbReference type="InterPro" id="IPR008972">
    <property type="entry name" value="Cupredoxin"/>
</dbReference>
<evidence type="ECO:0000256" key="2">
    <source>
        <dbReference type="ARBA" id="ARBA00023008"/>
    </source>
</evidence>
<dbReference type="Gene3D" id="2.60.40.420">
    <property type="entry name" value="Cupredoxins - blue copper proteins"/>
    <property type="match status" value="1"/>
</dbReference>
<reference evidence="5" key="1">
    <citation type="journal article" date="2020" name="Fungal Divers.">
        <title>Resolving the Mortierellaceae phylogeny through synthesis of multi-gene phylogenetics and phylogenomics.</title>
        <authorList>
            <person name="Vandepol N."/>
            <person name="Liber J."/>
            <person name="Desiro A."/>
            <person name="Na H."/>
            <person name="Kennedy M."/>
            <person name="Barry K."/>
            <person name="Grigoriev I.V."/>
            <person name="Miller A.N."/>
            <person name="O'Donnell K."/>
            <person name="Stajich J.E."/>
            <person name="Bonito G."/>
        </authorList>
    </citation>
    <scope>NUCLEOTIDE SEQUENCE</scope>
    <source>
        <strain evidence="5">REB-010B</strain>
    </source>
</reference>
<gene>
    <name evidence="5" type="ORF">BGZ99_002344</name>
</gene>
<protein>
    <recommendedName>
        <fullName evidence="4">Blue (type 1) copper domain-containing protein</fullName>
    </recommendedName>
</protein>
<evidence type="ECO:0000259" key="4">
    <source>
        <dbReference type="Pfam" id="PF00127"/>
    </source>
</evidence>
<dbReference type="PANTHER" id="PTHR36507:SF1">
    <property type="entry name" value="BLL1555 PROTEIN"/>
    <property type="match status" value="1"/>
</dbReference>
<feature type="non-terminal residue" evidence="5">
    <location>
        <position position="1"/>
    </location>
</feature>
<dbReference type="InterPro" id="IPR000923">
    <property type="entry name" value="BlueCu_1"/>
</dbReference>
<evidence type="ECO:0000256" key="1">
    <source>
        <dbReference type="ARBA" id="ARBA00022723"/>
    </source>
</evidence>
<dbReference type="Pfam" id="PF00127">
    <property type="entry name" value="Copper-bind"/>
    <property type="match status" value="1"/>
</dbReference>
<dbReference type="OrthoDB" id="2361724at2759"/>
<accession>A0A9P6RMV2</accession>
<keyword evidence="2" id="KW-0186">Copper</keyword>
<organism evidence="5 6">
    <name type="scientific">Dissophora globulifera</name>
    <dbReference type="NCBI Taxonomy" id="979702"/>
    <lineage>
        <taxon>Eukaryota</taxon>
        <taxon>Fungi</taxon>
        <taxon>Fungi incertae sedis</taxon>
        <taxon>Mucoromycota</taxon>
        <taxon>Mortierellomycotina</taxon>
        <taxon>Mortierellomycetes</taxon>
        <taxon>Mortierellales</taxon>
        <taxon>Mortierellaceae</taxon>
        <taxon>Dissophora</taxon>
    </lineage>
</organism>
<feature type="domain" description="Blue (type 1) copper" evidence="4">
    <location>
        <begin position="27"/>
        <end position="122"/>
    </location>
</feature>
<proteinExistence type="predicted"/>
<sequence>TTSKPTIMRFSTVAILSAVVAAASAAQLTVVIKNLSFVPATLNVQPGDSVTWTNNDTVTHTVTSGAGAASSGGYGSGYASTDAATFDSGNVAPGQTFSYTFAAAGTTAYHCNIHSTMKATVISGTPNTTPSSGNALSAPAKVIMAVGAGAVAFTQLL</sequence>
<comment type="caution">
    <text evidence="5">The sequence shown here is derived from an EMBL/GenBank/DDBJ whole genome shotgun (WGS) entry which is preliminary data.</text>
</comment>